<dbReference type="Pfam" id="PF07072">
    <property type="entry name" value="ZapD"/>
    <property type="match status" value="1"/>
</dbReference>
<comment type="similarity">
    <text evidence="5">Belongs to the ZapD family.</text>
</comment>
<sequence>MDSTGLILYEFPCNEKIRMYLRLETLFQRFEWFCSEESPYAHHAALSALFDLADATARSDLRNELLQELARQRQTLLRLRGRNDVNQTALKEALDEIAATVSDTSRIVGRSGQTIRENEWLQLVRTRQSIPGGTCEFDMPMLHWWLSMPPAHRQAELQSWAASLETTKRAVKLVLRHIRASMAEKACHADHGMYQLPMSGKAYTLARIWMDANDTLIPEVSANKYMLWIRFSRPDERRRLHAVQESVDFKLGLCG</sequence>
<dbReference type="InterPro" id="IPR036268">
    <property type="entry name" value="ZapD_sf"/>
</dbReference>
<keyword evidence="3 5" id="KW-0717">Septation</keyword>
<evidence type="ECO:0000256" key="4">
    <source>
        <dbReference type="ARBA" id="ARBA00023306"/>
    </source>
</evidence>
<evidence type="ECO:0000256" key="2">
    <source>
        <dbReference type="ARBA" id="ARBA00022618"/>
    </source>
</evidence>
<gene>
    <name evidence="5 6" type="primary">zapD</name>
    <name evidence="6" type="ORF">H6A60_02185</name>
</gene>
<comment type="function">
    <text evidence="5">Cell division factor that enhances FtsZ-ring assembly. Directly interacts with FtsZ and promotes bundling of FtsZ protofilaments, with a reduction in FtsZ GTPase activity.</text>
</comment>
<dbReference type="NCBIfam" id="NF003656">
    <property type="entry name" value="PRK05287.1-4"/>
    <property type="match status" value="1"/>
</dbReference>
<dbReference type="SUPFAM" id="SSF160950">
    <property type="entry name" value="YacF-like"/>
    <property type="match status" value="1"/>
</dbReference>
<dbReference type="Gene3D" id="1.10.3900.10">
    <property type="entry name" value="YacF-like"/>
    <property type="match status" value="1"/>
</dbReference>
<dbReference type="Gene3D" id="2.60.440.10">
    <property type="entry name" value="YacF-like domains"/>
    <property type="match status" value="1"/>
</dbReference>
<dbReference type="PANTHER" id="PTHR39455:SF1">
    <property type="entry name" value="CELL DIVISION PROTEIN ZAPD"/>
    <property type="match status" value="1"/>
</dbReference>
<organism evidence="6 7">
    <name type="scientific">Sutterella massiliensis</name>
    <dbReference type="NCBI Taxonomy" id="1816689"/>
    <lineage>
        <taxon>Bacteria</taxon>
        <taxon>Pseudomonadati</taxon>
        <taxon>Pseudomonadota</taxon>
        <taxon>Betaproteobacteria</taxon>
        <taxon>Burkholderiales</taxon>
        <taxon>Sutterellaceae</taxon>
        <taxon>Sutterella</taxon>
    </lineage>
</organism>
<evidence type="ECO:0000313" key="7">
    <source>
        <dbReference type="Proteomes" id="UP000715095"/>
    </source>
</evidence>
<name>A0ABS2DPN3_9BURK</name>
<dbReference type="InterPro" id="IPR009777">
    <property type="entry name" value="ZapD"/>
</dbReference>
<evidence type="ECO:0000313" key="6">
    <source>
        <dbReference type="EMBL" id="MBM6703316.1"/>
    </source>
</evidence>
<evidence type="ECO:0000256" key="1">
    <source>
        <dbReference type="ARBA" id="ARBA00022490"/>
    </source>
</evidence>
<accession>A0ABS2DPN3</accession>
<dbReference type="Proteomes" id="UP000715095">
    <property type="component" value="Unassembled WGS sequence"/>
</dbReference>
<dbReference type="RefSeq" id="WP_205101784.1">
    <property type="nucleotide sequence ID" value="NZ_JACJJC010000002.1"/>
</dbReference>
<dbReference type="HAMAP" id="MF_01092">
    <property type="entry name" value="ZapD"/>
    <property type="match status" value="1"/>
</dbReference>
<dbReference type="GO" id="GO:0051301">
    <property type="term" value="P:cell division"/>
    <property type="evidence" value="ECO:0007669"/>
    <property type="project" value="UniProtKB-KW"/>
</dbReference>
<comment type="subcellular location">
    <subcellularLocation>
        <location evidence="5">Cytoplasm</location>
    </subcellularLocation>
    <text evidence="5">Localizes to mid-cell in an FtsZ-dependent manner.</text>
</comment>
<proteinExistence type="inferred from homology"/>
<evidence type="ECO:0000256" key="5">
    <source>
        <dbReference type="HAMAP-Rule" id="MF_01092"/>
    </source>
</evidence>
<keyword evidence="7" id="KW-1185">Reference proteome</keyword>
<comment type="caution">
    <text evidence="6">The sequence shown here is derived from an EMBL/GenBank/DDBJ whole genome shotgun (WGS) entry which is preliminary data.</text>
</comment>
<keyword evidence="4 5" id="KW-0131">Cell cycle</keyword>
<comment type="subunit">
    <text evidence="5">Interacts with FtsZ.</text>
</comment>
<protein>
    <recommendedName>
        <fullName evidence="5">Cell division protein ZapD</fullName>
    </recommendedName>
    <alternativeName>
        <fullName evidence="5">Z ring-associated protein D</fullName>
    </alternativeName>
</protein>
<keyword evidence="1 5" id="KW-0963">Cytoplasm</keyword>
<keyword evidence="2 5" id="KW-0132">Cell division</keyword>
<dbReference type="EMBL" id="JACJJC010000002">
    <property type="protein sequence ID" value="MBM6703316.1"/>
    <property type="molecule type" value="Genomic_DNA"/>
</dbReference>
<reference evidence="6 7" key="1">
    <citation type="journal article" date="2021" name="Sci. Rep.">
        <title>The distribution of antibiotic resistance genes in chicken gut microbiota commensals.</title>
        <authorList>
            <person name="Juricova H."/>
            <person name="Matiasovicova J."/>
            <person name="Kubasova T."/>
            <person name="Cejkova D."/>
            <person name="Rychlik I."/>
        </authorList>
    </citation>
    <scope>NUCLEOTIDE SEQUENCE [LARGE SCALE GENOMIC DNA]</scope>
    <source>
        <strain evidence="6 7">An829</strain>
    </source>
</reference>
<evidence type="ECO:0000256" key="3">
    <source>
        <dbReference type="ARBA" id="ARBA00023210"/>
    </source>
</evidence>
<dbReference type="PANTHER" id="PTHR39455">
    <property type="entry name" value="CELL DIVISION PROTEIN ZAPD"/>
    <property type="match status" value="1"/>
</dbReference>
<dbReference type="InterPro" id="IPR027462">
    <property type="entry name" value="ZapD_C"/>
</dbReference>